<proteinExistence type="predicted"/>
<evidence type="ECO:0000256" key="1">
    <source>
        <dbReference type="SAM" id="SignalP"/>
    </source>
</evidence>
<dbReference type="AlphaFoldDB" id="A0A9P5JYI1"/>
<reference evidence="2" key="1">
    <citation type="submission" date="2019-10" db="EMBL/GenBank/DDBJ databases">
        <authorList>
            <consortium name="DOE Joint Genome Institute"/>
            <person name="Kuo A."/>
            <person name="Miyauchi S."/>
            <person name="Kiss E."/>
            <person name="Drula E."/>
            <person name="Kohler A."/>
            <person name="Sanchez-Garcia M."/>
            <person name="Andreopoulos B."/>
            <person name="Barry K.W."/>
            <person name="Bonito G."/>
            <person name="Buee M."/>
            <person name="Carver A."/>
            <person name="Chen C."/>
            <person name="Cichocki N."/>
            <person name="Clum A."/>
            <person name="Culley D."/>
            <person name="Crous P.W."/>
            <person name="Fauchery L."/>
            <person name="Girlanda M."/>
            <person name="Hayes R."/>
            <person name="Keri Z."/>
            <person name="LaButti K."/>
            <person name="Lipzen A."/>
            <person name="Lombard V."/>
            <person name="Magnuson J."/>
            <person name="Maillard F."/>
            <person name="Morin E."/>
            <person name="Murat C."/>
            <person name="Nolan M."/>
            <person name="Ohm R."/>
            <person name="Pangilinan J."/>
            <person name="Pereira M."/>
            <person name="Perotto S."/>
            <person name="Peter M."/>
            <person name="Riley R."/>
            <person name="Sitrit Y."/>
            <person name="Stielow B."/>
            <person name="Szollosi G."/>
            <person name="Zifcakova L."/>
            <person name="Stursova M."/>
            <person name="Spatafora J.W."/>
            <person name="Tedersoo L."/>
            <person name="Vaario L.-M."/>
            <person name="Yamada A."/>
            <person name="Yan M."/>
            <person name="Wang P."/>
            <person name="Xu J."/>
            <person name="Bruns T."/>
            <person name="Baldrian P."/>
            <person name="Vilgalys R."/>
            <person name="Henrissat B."/>
            <person name="Grigoriev I.V."/>
            <person name="Hibbett D."/>
            <person name="Nagy L.G."/>
            <person name="Martin F.M."/>
        </authorList>
    </citation>
    <scope>NUCLEOTIDE SEQUENCE</scope>
    <source>
        <strain evidence="2">Prilba</strain>
    </source>
</reference>
<evidence type="ECO:0000313" key="3">
    <source>
        <dbReference type="Proteomes" id="UP000759537"/>
    </source>
</evidence>
<feature type="signal peptide" evidence="1">
    <location>
        <begin position="1"/>
        <end position="26"/>
    </location>
</feature>
<evidence type="ECO:0008006" key="4">
    <source>
        <dbReference type="Google" id="ProtNLM"/>
    </source>
</evidence>
<sequence>MNHPVLFLLTFSSLFLLSSLVGITGALELSTDSRGLRLRASYFTLIPFLRLYHLSYETFLSMPRSASRRCAELDGSSEE</sequence>
<keyword evidence="1" id="KW-0732">Signal</keyword>
<organism evidence="2 3">
    <name type="scientific">Russula ochroleuca</name>
    <dbReference type="NCBI Taxonomy" id="152965"/>
    <lineage>
        <taxon>Eukaryota</taxon>
        <taxon>Fungi</taxon>
        <taxon>Dikarya</taxon>
        <taxon>Basidiomycota</taxon>
        <taxon>Agaricomycotina</taxon>
        <taxon>Agaricomycetes</taxon>
        <taxon>Russulales</taxon>
        <taxon>Russulaceae</taxon>
        <taxon>Russula</taxon>
    </lineage>
</organism>
<protein>
    <recommendedName>
        <fullName evidence="4">Secreted protein</fullName>
    </recommendedName>
</protein>
<feature type="chain" id="PRO_5040396070" description="Secreted protein" evidence="1">
    <location>
        <begin position="27"/>
        <end position="79"/>
    </location>
</feature>
<dbReference type="Proteomes" id="UP000759537">
    <property type="component" value="Unassembled WGS sequence"/>
</dbReference>
<name>A0A9P5JYI1_9AGAM</name>
<reference evidence="2" key="2">
    <citation type="journal article" date="2020" name="Nat. Commun.">
        <title>Large-scale genome sequencing of mycorrhizal fungi provides insights into the early evolution of symbiotic traits.</title>
        <authorList>
            <person name="Miyauchi S."/>
            <person name="Kiss E."/>
            <person name="Kuo A."/>
            <person name="Drula E."/>
            <person name="Kohler A."/>
            <person name="Sanchez-Garcia M."/>
            <person name="Morin E."/>
            <person name="Andreopoulos B."/>
            <person name="Barry K.W."/>
            <person name="Bonito G."/>
            <person name="Buee M."/>
            <person name="Carver A."/>
            <person name="Chen C."/>
            <person name="Cichocki N."/>
            <person name="Clum A."/>
            <person name="Culley D."/>
            <person name="Crous P.W."/>
            <person name="Fauchery L."/>
            <person name="Girlanda M."/>
            <person name="Hayes R.D."/>
            <person name="Keri Z."/>
            <person name="LaButti K."/>
            <person name="Lipzen A."/>
            <person name="Lombard V."/>
            <person name="Magnuson J."/>
            <person name="Maillard F."/>
            <person name="Murat C."/>
            <person name="Nolan M."/>
            <person name="Ohm R.A."/>
            <person name="Pangilinan J."/>
            <person name="Pereira M.F."/>
            <person name="Perotto S."/>
            <person name="Peter M."/>
            <person name="Pfister S."/>
            <person name="Riley R."/>
            <person name="Sitrit Y."/>
            <person name="Stielow J.B."/>
            <person name="Szollosi G."/>
            <person name="Zifcakova L."/>
            <person name="Stursova M."/>
            <person name="Spatafora J.W."/>
            <person name="Tedersoo L."/>
            <person name="Vaario L.M."/>
            <person name="Yamada A."/>
            <person name="Yan M."/>
            <person name="Wang P."/>
            <person name="Xu J."/>
            <person name="Bruns T."/>
            <person name="Baldrian P."/>
            <person name="Vilgalys R."/>
            <person name="Dunand C."/>
            <person name="Henrissat B."/>
            <person name="Grigoriev I.V."/>
            <person name="Hibbett D."/>
            <person name="Nagy L.G."/>
            <person name="Martin F.M."/>
        </authorList>
    </citation>
    <scope>NUCLEOTIDE SEQUENCE</scope>
    <source>
        <strain evidence="2">Prilba</strain>
    </source>
</reference>
<keyword evidence="3" id="KW-1185">Reference proteome</keyword>
<accession>A0A9P5JYI1</accession>
<evidence type="ECO:0000313" key="2">
    <source>
        <dbReference type="EMBL" id="KAF8470896.1"/>
    </source>
</evidence>
<dbReference type="EMBL" id="WHVB01000024">
    <property type="protein sequence ID" value="KAF8470896.1"/>
    <property type="molecule type" value="Genomic_DNA"/>
</dbReference>
<comment type="caution">
    <text evidence="2">The sequence shown here is derived from an EMBL/GenBank/DDBJ whole genome shotgun (WGS) entry which is preliminary data.</text>
</comment>
<gene>
    <name evidence="2" type="ORF">DFH94DRAFT_769843</name>
</gene>